<dbReference type="Pfam" id="PF11007">
    <property type="entry name" value="CotJA"/>
    <property type="match status" value="1"/>
</dbReference>
<feature type="coiled-coil region" evidence="1">
    <location>
        <begin position="8"/>
        <end position="35"/>
    </location>
</feature>
<dbReference type="EMBL" id="CP016786">
    <property type="protein sequence ID" value="ASW43171.1"/>
    <property type="molecule type" value="Genomic_DNA"/>
</dbReference>
<protein>
    <recommendedName>
        <fullName evidence="4">Spore coat associated protein CotJA</fullName>
    </recommendedName>
</protein>
<accession>A0A343JCB3</accession>
<dbReference type="Proteomes" id="UP000264883">
    <property type="component" value="Chromosome"/>
</dbReference>
<dbReference type="AlphaFoldDB" id="A0A343JCB3"/>
<dbReference type="InterPro" id="IPR020256">
    <property type="entry name" value="Spore_coat_CotJA"/>
</dbReference>
<organism evidence="2 3">
    <name type="scientific">Clostridium isatidis</name>
    <dbReference type="NCBI Taxonomy" id="182773"/>
    <lineage>
        <taxon>Bacteria</taxon>
        <taxon>Bacillati</taxon>
        <taxon>Bacillota</taxon>
        <taxon>Clostridia</taxon>
        <taxon>Eubacteriales</taxon>
        <taxon>Clostridiaceae</taxon>
        <taxon>Clostridium</taxon>
    </lineage>
</organism>
<sequence>MLRGKDQKKEYKDDFKDIKEELEDLMDEFKDKKNYKDDKMGSCKSYKGSCSQGKKSSCLEDCLENPAKYSCNVFCKDTDENCYESYKLFNPPIYAKAHIQPQPYKNFFNLDDAIISGTIFKDLYDPYCNSGYVGGRRSYDE</sequence>
<gene>
    <name evidence="2" type="ORF">BEN51_06655</name>
</gene>
<keyword evidence="3" id="KW-1185">Reference proteome</keyword>
<evidence type="ECO:0000256" key="1">
    <source>
        <dbReference type="SAM" id="Coils"/>
    </source>
</evidence>
<dbReference type="RefSeq" id="WP_236906270.1">
    <property type="nucleotide sequence ID" value="NZ_CP016786.1"/>
</dbReference>
<evidence type="ECO:0000313" key="2">
    <source>
        <dbReference type="EMBL" id="ASW43171.1"/>
    </source>
</evidence>
<name>A0A343JCB3_9CLOT</name>
<dbReference type="KEGG" id="cia:BEN51_06655"/>
<evidence type="ECO:0000313" key="3">
    <source>
        <dbReference type="Proteomes" id="UP000264883"/>
    </source>
</evidence>
<evidence type="ECO:0008006" key="4">
    <source>
        <dbReference type="Google" id="ProtNLM"/>
    </source>
</evidence>
<proteinExistence type="predicted"/>
<reference evidence="2 3" key="1">
    <citation type="submission" date="2016-08" db="EMBL/GenBank/DDBJ databases">
        <title>Complete Genome Sequence Of The Indigo Reducing Clostridium isatidis DSM15098.</title>
        <authorList>
            <person name="Little G.T."/>
            <person name="Minton N.P."/>
        </authorList>
    </citation>
    <scope>NUCLEOTIDE SEQUENCE [LARGE SCALE GENOMIC DNA]</scope>
    <source>
        <strain evidence="2 3">DSM 15098</strain>
    </source>
</reference>
<keyword evidence="1" id="KW-0175">Coiled coil</keyword>